<feature type="compositionally biased region" description="Acidic residues" evidence="15">
    <location>
        <begin position="841"/>
        <end position="850"/>
    </location>
</feature>
<evidence type="ECO:0000256" key="12">
    <source>
        <dbReference type="ARBA" id="ARBA00023242"/>
    </source>
</evidence>
<comment type="subcellular location">
    <subcellularLocation>
        <location evidence="2">Nucleus</location>
    </subcellularLocation>
</comment>
<evidence type="ECO:0000313" key="21">
    <source>
        <dbReference type="Proteomes" id="UP000268093"/>
    </source>
</evidence>
<feature type="region of interest" description="Disordered" evidence="15">
    <location>
        <begin position="896"/>
        <end position="915"/>
    </location>
</feature>
<keyword evidence="11" id="KW-0862">Zinc</keyword>
<sequence length="1055" mass="119888">MLEGANQYLCPTCRSMQDAERSIHLKSLPPVLNIQLLRFIYDTTSLTKKKIKRTVRFPKTVDMREFIDIDHCGDAAGKRKRPRTDDGYGDNSRVEDNETKDTSDDEFIYDLTAVLIHNGPSAYSGHFIAHVFDESRKTWFKLDDETVTRLEPNEEFDPDKEKEVPVDKKQPATAGQVKKPRGKGKGKLADDQSQSEKSNQQDQGTQAKETVIMHSSRNAYMLAYTRRSHRRNLTLDACPPPWAGKAVEAANLGFEQDVEEYKQKMESLRDDFERKRMERRSFYTMWNVKSNEDASYYVAADALRTWLHDDFGVSPDVMQNTKARKPEDNDMKVMTDEKRCEEGMVAVASDNDIPMTDLHPALANDRISVDGDVENGRAILMEIDTENEIGYVSKGDCISDETDPKDNKTFDNATITCEHGNLDPLALGKAKRIREEAGERLFTEYGYVFQPLLTSQHLCRECVKELFEDKLYSIKHPKDVDLFLKREREKTKLPKQYFWISKEWLREWKKKTPRFHIVHSSVDPRPDADPWISHVKCKHGALTLNDRNRENIPKSAYEYLQQLFPGLECFTNATDVCEACQSLEEMKLEDTKEYREQAEIERNELKSLLNSNKNTRIHGGTSYRLIEKGRLIERTSFFAHHSLFIVQKLLVFHTDFLDAWRRFIRNPNNSQRPGMIDNSQFLCADHNKLVYDLNIAEDATCGEFEIIQQDEWDYVIALYKGGPDITLMQMDKVNVEGQEETKSDSRIITVPELCEGCRMKRKLDYEEGTIFIRKTDITTVHGHQQEVDRKVCAGSTSSSEELANSYDHEHHSFRNNVCSDVIIPNNNGNQPSHILGVEQGGGEDDDDDAADATYRVSSTTSRATRSGRGPQAHKGGRGRIKKTVTRKQRVTVLGPTRRSKRLKRNTGDGTGKADGQMVKVTMNKDDTVKALKVKIMDQLKIVPIYQRLFLEKRELEDNDVTMGQLGVVPGTTIDLVEFEEGEDEGDVVAADDWSQVHKVEGGFKGTGLVGLLFNNGGEGGPVASGTSGSIGWSCSVCTFVNYSEQSVCQICDSPK</sequence>
<evidence type="ECO:0000256" key="7">
    <source>
        <dbReference type="ARBA" id="ARBA00022771"/>
    </source>
</evidence>
<evidence type="ECO:0000259" key="17">
    <source>
        <dbReference type="PROSITE" id="PS50199"/>
    </source>
</evidence>
<evidence type="ECO:0000259" key="16">
    <source>
        <dbReference type="PROSITE" id="PS50053"/>
    </source>
</evidence>
<dbReference type="PROSITE" id="PS50199">
    <property type="entry name" value="ZF_RANBP2_2"/>
    <property type="match status" value="1"/>
</dbReference>
<feature type="compositionally biased region" description="Polar residues" evidence="15">
    <location>
        <begin position="191"/>
        <end position="212"/>
    </location>
</feature>
<dbReference type="EC" id="3.4.19.12" evidence="4"/>
<dbReference type="GO" id="GO:0008270">
    <property type="term" value="F:zinc ion binding"/>
    <property type="evidence" value="ECO:0007669"/>
    <property type="project" value="UniProtKB-KW"/>
</dbReference>
<dbReference type="EMBL" id="RBNI01001166">
    <property type="protein sequence ID" value="RUP50827.1"/>
    <property type="molecule type" value="Genomic_DNA"/>
</dbReference>
<reference evidence="20 21" key="1">
    <citation type="journal article" date="2018" name="New Phytol.">
        <title>Phylogenomics of Endogonaceae and evolution of mycorrhizas within Mucoromycota.</title>
        <authorList>
            <person name="Chang Y."/>
            <person name="Desiro A."/>
            <person name="Na H."/>
            <person name="Sandor L."/>
            <person name="Lipzen A."/>
            <person name="Clum A."/>
            <person name="Barry K."/>
            <person name="Grigoriev I.V."/>
            <person name="Martin F.M."/>
            <person name="Stajich J.E."/>
            <person name="Smith M.E."/>
            <person name="Bonito G."/>
            <person name="Spatafora J.W."/>
        </authorList>
    </citation>
    <scope>NUCLEOTIDE SEQUENCE [LARGE SCALE GENOMIC DNA]</scope>
    <source>
        <strain evidence="20 21">GMNB39</strain>
    </source>
</reference>
<dbReference type="GO" id="GO:0005634">
    <property type="term" value="C:nucleus"/>
    <property type="evidence" value="ECO:0007669"/>
    <property type="project" value="UniProtKB-SubCell"/>
</dbReference>
<dbReference type="InterPro" id="IPR036443">
    <property type="entry name" value="Znf_RanBP2_sf"/>
</dbReference>
<keyword evidence="8" id="KW-0833">Ubl conjugation pathway</keyword>
<dbReference type="InterPro" id="IPR001876">
    <property type="entry name" value="Znf_RanBP2"/>
</dbReference>
<dbReference type="GO" id="GO:0004197">
    <property type="term" value="F:cysteine-type endopeptidase activity"/>
    <property type="evidence" value="ECO:0007669"/>
    <property type="project" value="InterPro"/>
</dbReference>
<dbReference type="PANTHER" id="PTHR24006:SF722">
    <property type="entry name" value="UBIQUITIN CARBOXYL-TERMINAL HYDROLASE 48"/>
    <property type="match status" value="1"/>
</dbReference>
<gene>
    <name evidence="20" type="ORF">BC936DRAFT_137598</name>
</gene>
<feature type="compositionally biased region" description="Basic and acidic residues" evidence="15">
    <location>
        <begin position="159"/>
        <end position="170"/>
    </location>
</feature>
<feature type="region of interest" description="Disordered" evidence="15">
    <location>
        <begin position="829"/>
        <end position="882"/>
    </location>
</feature>
<dbReference type="Pfam" id="PF00443">
    <property type="entry name" value="UCH"/>
    <property type="match status" value="1"/>
</dbReference>
<feature type="coiled-coil region" evidence="14">
    <location>
        <begin position="588"/>
        <end position="615"/>
    </location>
</feature>
<keyword evidence="9" id="KW-0378">Hydrolase</keyword>
<evidence type="ECO:0000256" key="15">
    <source>
        <dbReference type="SAM" id="MobiDB-lite"/>
    </source>
</evidence>
<dbReference type="SMART" id="SM00547">
    <property type="entry name" value="ZnF_RBZ"/>
    <property type="match status" value="1"/>
</dbReference>
<dbReference type="GO" id="GO:0006508">
    <property type="term" value="P:proteolysis"/>
    <property type="evidence" value="ECO:0007669"/>
    <property type="project" value="UniProtKB-KW"/>
</dbReference>
<feature type="domain" description="USP" evidence="18">
    <location>
        <begin position="1"/>
        <end position="169"/>
    </location>
</feature>
<evidence type="ECO:0000256" key="13">
    <source>
        <dbReference type="PROSITE-ProRule" id="PRU00322"/>
    </source>
</evidence>
<proteinExistence type="inferred from homology"/>
<dbReference type="Gene3D" id="3.30.2230.10">
    <property type="entry name" value="DUSP-like"/>
    <property type="match status" value="1"/>
</dbReference>
<evidence type="ECO:0000256" key="3">
    <source>
        <dbReference type="ARBA" id="ARBA00009085"/>
    </source>
</evidence>
<evidence type="ECO:0000256" key="9">
    <source>
        <dbReference type="ARBA" id="ARBA00022801"/>
    </source>
</evidence>
<dbReference type="SUPFAM" id="SSF90209">
    <property type="entry name" value="Ran binding protein zinc finger-like"/>
    <property type="match status" value="1"/>
</dbReference>
<dbReference type="InterPro" id="IPR050164">
    <property type="entry name" value="Peptidase_C19"/>
</dbReference>
<dbReference type="PROSITE" id="PS50053">
    <property type="entry name" value="UBIQUITIN_2"/>
    <property type="match status" value="1"/>
</dbReference>
<evidence type="ECO:0000256" key="4">
    <source>
        <dbReference type="ARBA" id="ARBA00012759"/>
    </source>
</evidence>
<keyword evidence="5" id="KW-0645">Protease</keyword>
<evidence type="ECO:0000256" key="11">
    <source>
        <dbReference type="ARBA" id="ARBA00022833"/>
    </source>
</evidence>
<dbReference type="Pfam" id="PF00240">
    <property type="entry name" value="ubiquitin"/>
    <property type="match status" value="1"/>
</dbReference>
<dbReference type="SUPFAM" id="SSF54236">
    <property type="entry name" value="Ubiquitin-like"/>
    <property type="match status" value="1"/>
</dbReference>
<dbReference type="Gene3D" id="3.90.70.10">
    <property type="entry name" value="Cysteine proteinases"/>
    <property type="match status" value="1"/>
</dbReference>
<dbReference type="InterPro" id="IPR028889">
    <property type="entry name" value="USP"/>
</dbReference>
<evidence type="ECO:0000256" key="5">
    <source>
        <dbReference type="ARBA" id="ARBA00022670"/>
    </source>
</evidence>
<dbReference type="InterPro" id="IPR035927">
    <property type="entry name" value="DUSP-like_sf"/>
</dbReference>
<feature type="domain" description="Ubiquitin-like" evidence="16">
    <location>
        <begin position="914"/>
        <end position="982"/>
    </location>
</feature>
<dbReference type="PROSITE" id="PS51283">
    <property type="entry name" value="DUSP"/>
    <property type="match status" value="1"/>
</dbReference>
<keyword evidence="6" id="KW-0479">Metal-binding</keyword>
<dbReference type="Gene3D" id="4.10.1060.10">
    <property type="entry name" value="Zinc finger, RanBP2-type"/>
    <property type="match status" value="1"/>
</dbReference>
<dbReference type="SUPFAM" id="SSF54001">
    <property type="entry name" value="Cysteine proteinases"/>
    <property type="match status" value="1"/>
</dbReference>
<feature type="region of interest" description="Disordered" evidence="15">
    <location>
        <begin position="76"/>
        <end position="101"/>
    </location>
</feature>
<evidence type="ECO:0000256" key="10">
    <source>
        <dbReference type="ARBA" id="ARBA00022807"/>
    </source>
</evidence>
<dbReference type="SMART" id="SM00213">
    <property type="entry name" value="UBQ"/>
    <property type="match status" value="1"/>
</dbReference>
<dbReference type="GO" id="GO:0004843">
    <property type="term" value="F:cysteine-type deubiquitinase activity"/>
    <property type="evidence" value="ECO:0007669"/>
    <property type="project" value="UniProtKB-EC"/>
</dbReference>
<protein>
    <recommendedName>
        <fullName evidence="4">ubiquitinyl hydrolase 1</fullName>
        <ecNumber evidence="4">3.4.19.12</ecNumber>
    </recommendedName>
</protein>
<feature type="domain" description="RanBP2-type" evidence="17">
    <location>
        <begin position="1026"/>
        <end position="1055"/>
    </location>
</feature>
<keyword evidence="14" id="KW-0175">Coiled coil</keyword>
<comment type="catalytic activity">
    <reaction evidence="1">
        <text>Thiol-dependent hydrolysis of ester, thioester, amide, peptide and isopeptide bonds formed by the C-terminal Gly of ubiquitin (a 76-residue protein attached to proteins as an intracellular targeting signal).</text>
        <dbReference type="EC" id="3.4.19.12"/>
    </reaction>
</comment>
<dbReference type="GO" id="GO:0005829">
    <property type="term" value="C:cytosol"/>
    <property type="evidence" value="ECO:0007669"/>
    <property type="project" value="TreeGrafter"/>
</dbReference>
<dbReference type="OrthoDB" id="289038at2759"/>
<dbReference type="Proteomes" id="UP000268093">
    <property type="component" value="Unassembled WGS sequence"/>
</dbReference>
<name>A0A433DJ24_9FUNG</name>
<dbReference type="InterPro" id="IPR038765">
    <property type="entry name" value="Papain-like_cys_pep_sf"/>
</dbReference>
<evidence type="ECO:0000256" key="2">
    <source>
        <dbReference type="ARBA" id="ARBA00004123"/>
    </source>
</evidence>
<dbReference type="GO" id="GO:0016579">
    <property type="term" value="P:protein deubiquitination"/>
    <property type="evidence" value="ECO:0007669"/>
    <property type="project" value="InterPro"/>
</dbReference>
<dbReference type="InterPro" id="IPR029071">
    <property type="entry name" value="Ubiquitin-like_domsf"/>
</dbReference>
<dbReference type="InterPro" id="IPR001394">
    <property type="entry name" value="Peptidase_C19_UCH"/>
</dbReference>
<dbReference type="InterPro" id="IPR000626">
    <property type="entry name" value="Ubiquitin-like_dom"/>
</dbReference>
<evidence type="ECO:0000256" key="14">
    <source>
        <dbReference type="SAM" id="Coils"/>
    </source>
</evidence>
<evidence type="ECO:0000259" key="18">
    <source>
        <dbReference type="PROSITE" id="PS50235"/>
    </source>
</evidence>
<comment type="caution">
    <text evidence="20">The sequence shown here is derived from an EMBL/GenBank/DDBJ whole genome shotgun (WGS) entry which is preliminary data.</text>
</comment>
<dbReference type="InterPro" id="IPR018200">
    <property type="entry name" value="USP_CS"/>
</dbReference>
<feature type="compositionally biased region" description="Low complexity" evidence="15">
    <location>
        <begin position="851"/>
        <end position="868"/>
    </location>
</feature>
<feature type="compositionally biased region" description="Basic and acidic residues" evidence="15">
    <location>
        <begin position="92"/>
        <end position="101"/>
    </location>
</feature>
<feature type="domain" description="DUSP" evidence="19">
    <location>
        <begin position="471"/>
        <end position="731"/>
    </location>
</feature>
<dbReference type="PROSITE" id="PS50235">
    <property type="entry name" value="USP_3"/>
    <property type="match status" value="1"/>
</dbReference>
<dbReference type="InterPro" id="IPR006615">
    <property type="entry name" value="Pept_C19_DUSP"/>
</dbReference>
<dbReference type="PROSITE" id="PS01358">
    <property type="entry name" value="ZF_RANBP2_1"/>
    <property type="match status" value="1"/>
</dbReference>
<dbReference type="CDD" id="cd01795">
    <property type="entry name" value="Ubl_USP48"/>
    <property type="match status" value="1"/>
</dbReference>
<dbReference type="InterPro" id="IPR044743">
    <property type="entry name" value="Ubl_USP48"/>
</dbReference>
<dbReference type="PROSITE" id="PS00973">
    <property type="entry name" value="USP_2"/>
    <property type="match status" value="1"/>
</dbReference>
<dbReference type="SUPFAM" id="SSF143791">
    <property type="entry name" value="DUSP-like"/>
    <property type="match status" value="2"/>
</dbReference>
<accession>A0A433DJ24</accession>
<dbReference type="Gene3D" id="3.10.20.90">
    <property type="entry name" value="Phosphatidylinositol 3-kinase Catalytic Subunit, Chain A, domain 1"/>
    <property type="match status" value="1"/>
</dbReference>
<comment type="similarity">
    <text evidence="3">Belongs to the peptidase C19 family.</text>
</comment>
<evidence type="ECO:0000256" key="1">
    <source>
        <dbReference type="ARBA" id="ARBA00000707"/>
    </source>
</evidence>
<keyword evidence="21" id="KW-1185">Reference proteome</keyword>
<evidence type="ECO:0000313" key="20">
    <source>
        <dbReference type="EMBL" id="RUP50827.1"/>
    </source>
</evidence>
<feature type="coiled-coil region" evidence="14">
    <location>
        <begin position="251"/>
        <end position="278"/>
    </location>
</feature>
<keyword evidence="12" id="KW-0539">Nucleus</keyword>
<keyword evidence="7 13" id="KW-0863">Zinc-finger</keyword>
<feature type="region of interest" description="Disordered" evidence="15">
    <location>
        <begin position="150"/>
        <end position="212"/>
    </location>
</feature>
<evidence type="ECO:0000256" key="6">
    <source>
        <dbReference type="ARBA" id="ARBA00022723"/>
    </source>
</evidence>
<dbReference type="PANTHER" id="PTHR24006">
    <property type="entry name" value="UBIQUITIN CARBOXYL-TERMINAL HYDROLASE"/>
    <property type="match status" value="1"/>
</dbReference>
<keyword evidence="10" id="KW-0788">Thiol protease</keyword>
<evidence type="ECO:0000259" key="19">
    <source>
        <dbReference type="PROSITE" id="PS51283"/>
    </source>
</evidence>
<organism evidence="20 21">
    <name type="scientific">Jimgerdemannia flammicorona</name>
    <dbReference type="NCBI Taxonomy" id="994334"/>
    <lineage>
        <taxon>Eukaryota</taxon>
        <taxon>Fungi</taxon>
        <taxon>Fungi incertae sedis</taxon>
        <taxon>Mucoromycota</taxon>
        <taxon>Mucoromycotina</taxon>
        <taxon>Endogonomycetes</taxon>
        <taxon>Endogonales</taxon>
        <taxon>Endogonaceae</taxon>
        <taxon>Jimgerdemannia</taxon>
    </lineage>
</organism>
<dbReference type="Pfam" id="PF06337">
    <property type="entry name" value="DUSP"/>
    <property type="match status" value="1"/>
</dbReference>
<evidence type="ECO:0000256" key="8">
    <source>
        <dbReference type="ARBA" id="ARBA00022786"/>
    </source>
</evidence>
<dbReference type="AlphaFoldDB" id="A0A433DJ24"/>